<evidence type="ECO:0000313" key="1">
    <source>
        <dbReference type="EMBL" id="RAI86753.1"/>
    </source>
</evidence>
<keyword evidence="2" id="KW-1185">Reference proteome</keyword>
<sequence length="89" mass="10390">MPDNCMLRKPGACSNIPFMYFYKKIETHGLFLFLAWFCIGIDYQDEALVVPIIELDANQVVYPAIFQLFTMQLGRIRGQVQFVSKFQFN</sequence>
<dbReference type="EMBL" id="QLLK01000010">
    <property type="protein sequence ID" value="RAI86753.1"/>
    <property type="molecule type" value="Genomic_DNA"/>
</dbReference>
<dbReference type="Proteomes" id="UP000249610">
    <property type="component" value="Unassembled WGS sequence"/>
</dbReference>
<name>A0A327P4Z1_9BACT</name>
<dbReference type="AlphaFoldDB" id="A0A327P4Z1"/>
<proteinExistence type="predicted"/>
<gene>
    <name evidence="1" type="ORF">LV83_03310</name>
</gene>
<organism evidence="1 2">
    <name type="scientific">Algoriphagus yeomjeoni</name>
    <dbReference type="NCBI Taxonomy" id="291403"/>
    <lineage>
        <taxon>Bacteria</taxon>
        <taxon>Pseudomonadati</taxon>
        <taxon>Bacteroidota</taxon>
        <taxon>Cytophagia</taxon>
        <taxon>Cytophagales</taxon>
        <taxon>Cyclobacteriaceae</taxon>
        <taxon>Algoriphagus</taxon>
    </lineage>
</organism>
<reference evidence="1 2" key="1">
    <citation type="submission" date="2018-06" db="EMBL/GenBank/DDBJ databases">
        <title>Genomic Encyclopedia of Archaeal and Bacterial Type Strains, Phase II (KMG-II): from individual species to whole genera.</title>
        <authorList>
            <person name="Goeker M."/>
        </authorList>
    </citation>
    <scope>NUCLEOTIDE SEQUENCE [LARGE SCALE GENOMIC DNA]</scope>
    <source>
        <strain evidence="1 2">DSM 23446</strain>
    </source>
</reference>
<evidence type="ECO:0000313" key="2">
    <source>
        <dbReference type="Proteomes" id="UP000249610"/>
    </source>
</evidence>
<protein>
    <submittedName>
        <fullName evidence="1">Uncharacterized protein</fullName>
    </submittedName>
</protein>
<comment type="caution">
    <text evidence="1">The sequence shown here is derived from an EMBL/GenBank/DDBJ whole genome shotgun (WGS) entry which is preliminary data.</text>
</comment>
<accession>A0A327P4Z1</accession>